<gene>
    <name evidence="3" type="ORF">ACFFH7_42315</name>
</gene>
<evidence type="ECO:0000313" key="3">
    <source>
        <dbReference type="EMBL" id="MFC0548203.1"/>
    </source>
</evidence>
<keyword evidence="2" id="KW-0732">Signal</keyword>
<dbReference type="EMBL" id="JBHLUD010000015">
    <property type="protein sequence ID" value="MFC0548203.1"/>
    <property type="molecule type" value="Genomic_DNA"/>
</dbReference>
<name>A0ABV6N6P0_9PSEU</name>
<dbReference type="RefSeq" id="WP_273937961.1">
    <property type="nucleotide sequence ID" value="NZ_CP097263.1"/>
</dbReference>
<organism evidence="3 4">
    <name type="scientific">Kutzneria chonburiensis</name>
    <dbReference type="NCBI Taxonomy" id="1483604"/>
    <lineage>
        <taxon>Bacteria</taxon>
        <taxon>Bacillati</taxon>
        <taxon>Actinomycetota</taxon>
        <taxon>Actinomycetes</taxon>
        <taxon>Pseudonocardiales</taxon>
        <taxon>Pseudonocardiaceae</taxon>
        <taxon>Kutzneria</taxon>
    </lineage>
</organism>
<reference evidence="3 4" key="1">
    <citation type="submission" date="2024-09" db="EMBL/GenBank/DDBJ databases">
        <authorList>
            <person name="Sun Q."/>
            <person name="Mori K."/>
        </authorList>
    </citation>
    <scope>NUCLEOTIDE SEQUENCE [LARGE SCALE GENOMIC DNA]</scope>
    <source>
        <strain evidence="3 4">TBRC 1432</strain>
    </source>
</reference>
<feature type="signal peptide" evidence="2">
    <location>
        <begin position="1"/>
        <end position="29"/>
    </location>
</feature>
<evidence type="ECO:0000256" key="1">
    <source>
        <dbReference type="SAM" id="MobiDB-lite"/>
    </source>
</evidence>
<feature type="region of interest" description="Disordered" evidence="1">
    <location>
        <begin position="30"/>
        <end position="58"/>
    </location>
</feature>
<comment type="caution">
    <text evidence="3">The sequence shown here is derived from an EMBL/GenBank/DDBJ whole genome shotgun (WGS) entry which is preliminary data.</text>
</comment>
<proteinExistence type="predicted"/>
<sequence>MSTSVSRLLAAAATALVALCIVFGSPASGAVHRLDGGDPTPPPTTTSATTDGGNPWHD</sequence>
<protein>
    <recommendedName>
        <fullName evidence="5">Secreted protein</fullName>
    </recommendedName>
</protein>
<feature type="chain" id="PRO_5045926400" description="Secreted protein" evidence="2">
    <location>
        <begin position="30"/>
        <end position="58"/>
    </location>
</feature>
<feature type="compositionally biased region" description="Low complexity" evidence="1">
    <location>
        <begin position="45"/>
        <end position="58"/>
    </location>
</feature>
<accession>A0ABV6N6P0</accession>
<evidence type="ECO:0000256" key="2">
    <source>
        <dbReference type="SAM" id="SignalP"/>
    </source>
</evidence>
<keyword evidence="4" id="KW-1185">Reference proteome</keyword>
<dbReference type="Proteomes" id="UP001589810">
    <property type="component" value="Unassembled WGS sequence"/>
</dbReference>
<evidence type="ECO:0000313" key="4">
    <source>
        <dbReference type="Proteomes" id="UP001589810"/>
    </source>
</evidence>
<evidence type="ECO:0008006" key="5">
    <source>
        <dbReference type="Google" id="ProtNLM"/>
    </source>
</evidence>